<feature type="region of interest" description="Disordered" evidence="1">
    <location>
        <begin position="24"/>
        <end position="49"/>
    </location>
</feature>
<evidence type="ECO:0000313" key="2">
    <source>
        <dbReference type="EMBL" id="TMS34093.1"/>
    </source>
</evidence>
<keyword evidence="3" id="KW-1185">Reference proteome</keyword>
<evidence type="ECO:0000256" key="1">
    <source>
        <dbReference type="SAM" id="MobiDB-lite"/>
    </source>
</evidence>
<comment type="caution">
    <text evidence="2">The sequence shown here is derived from an EMBL/GenBank/DDBJ whole genome shotgun (WGS) entry which is preliminary data.</text>
</comment>
<evidence type="ECO:0000313" key="3">
    <source>
        <dbReference type="Proteomes" id="UP000298663"/>
    </source>
</evidence>
<dbReference type="Proteomes" id="UP000298663">
    <property type="component" value="Chromosome X"/>
</dbReference>
<feature type="compositionally biased region" description="Low complexity" evidence="1">
    <location>
        <begin position="108"/>
        <end position="127"/>
    </location>
</feature>
<dbReference type="EMBL" id="CM016762">
    <property type="protein sequence ID" value="TMS34093.1"/>
    <property type="molecule type" value="Genomic_DNA"/>
</dbReference>
<name>A0A4V6I7H2_STECR</name>
<reference evidence="2 3" key="1">
    <citation type="journal article" date="2015" name="Genome Biol.">
        <title>Comparative genomics of Steinernema reveals deeply conserved gene regulatory networks.</title>
        <authorList>
            <person name="Dillman A.R."/>
            <person name="Macchietto M."/>
            <person name="Porter C.F."/>
            <person name="Rogers A."/>
            <person name="Williams B."/>
            <person name="Antoshechkin I."/>
            <person name="Lee M.M."/>
            <person name="Goodwin Z."/>
            <person name="Lu X."/>
            <person name="Lewis E.E."/>
            <person name="Goodrich-Blair H."/>
            <person name="Stock S.P."/>
            <person name="Adams B.J."/>
            <person name="Sternberg P.W."/>
            <person name="Mortazavi A."/>
        </authorList>
    </citation>
    <scope>NUCLEOTIDE SEQUENCE [LARGE SCALE GENOMIC DNA]</scope>
    <source>
        <strain evidence="2 3">ALL</strain>
    </source>
</reference>
<dbReference type="AlphaFoldDB" id="A0A4V6I7H2"/>
<feature type="compositionally biased region" description="Acidic residues" evidence="1">
    <location>
        <begin position="128"/>
        <end position="139"/>
    </location>
</feature>
<organism evidence="2 3">
    <name type="scientific">Steinernema carpocapsae</name>
    <name type="common">Entomopathogenic nematode</name>
    <dbReference type="NCBI Taxonomy" id="34508"/>
    <lineage>
        <taxon>Eukaryota</taxon>
        <taxon>Metazoa</taxon>
        <taxon>Ecdysozoa</taxon>
        <taxon>Nematoda</taxon>
        <taxon>Chromadorea</taxon>
        <taxon>Rhabditida</taxon>
        <taxon>Tylenchina</taxon>
        <taxon>Panagrolaimomorpha</taxon>
        <taxon>Strongyloidoidea</taxon>
        <taxon>Steinernematidae</taxon>
        <taxon>Steinernema</taxon>
    </lineage>
</organism>
<protein>
    <submittedName>
        <fullName evidence="2">Uncharacterized protein</fullName>
    </submittedName>
</protein>
<reference evidence="2 3" key="2">
    <citation type="journal article" date="2019" name="G3 (Bethesda)">
        <title>Hybrid Assembly of the Genome of the Entomopathogenic Nematode Steinernema carpocapsae Identifies the X-Chromosome.</title>
        <authorList>
            <person name="Serra L."/>
            <person name="Macchietto M."/>
            <person name="Macias-Munoz A."/>
            <person name="McGill C.J."/>
            <person name="Rodriguez I.M."/>
            <person name="Rodriguez B."/>
            <person name="Murad R."/>
            <person name="Mortazavi A."/>
        </authorList>
    </citation>
    <scope>NUCLEOTIDE SEQUENCE [LARGE SCALE GENOMIC DNA]</scope>
    <source>
        <strain evidence="2 3">ALL</strain>
    </source>
</reference>
<gene>
    <name evidence="2" type="ORF">L596_001745</name>
</gene>
<sequence>MDFKTVEVKGGLSRKKSILKNIERSPPIKIEKTDSDVEEARRKEASKLEGPEEGCKVIWTVGVSVSPGLPVVEDERFHLEYYPQIPHPPTPEQLGYLMVPPRAADQESSVSFGFSSDDSTDTDTTNGDADDERDDVEDTYDTLQDLEDGIFSFEH</sequence>
<feature type="region of interest" description="Disordered" evidence="1">
    <location>
        <begin position="101"/>
        <end position="139"/>
    </location>
</feature>
<accession>A0A4V6I7H2</accession>
<dbReference type="EMBL" id="AZBU02000001">
    <property type="protein sequence ID" value="TMS34093.1"/>
    <property type="molecule type" value="Genomic_DNA"/>
</dbReference>
<feature type="compositionally biased region" description="Basic and acidic residues" evidence="1">
    <location>
        <begin position="29"/>
        <end position="49"/>
    </location>
</feature>
<proteinExistence type="predicted"/>